<evidence type="ECO:0000256" key="5">
    <source>
        <dbReference type="SAM" id="MobiDB-lite"/>
    </source>
</evidence>
<feature type="compositionally biased region" description="Polar residues" evidence="5">
    <location>
        <begin position="49"/>
        <end position="59"/>
    </location>
</feature>
<evidence type="ECO:0000313" key="6">
    <source>
        <dbReference type="EMBL" id="SZX72608.1"/>
    </source>
</evidence>
<dbReference type="PANTHER" id="PTHR45831">
    <property type="entry name" value="LD24721P"/>
    <property type="match status" value="1"/>
</dbReference>
<dbReference type="InterPro" id="IPR019734">
    <property type="entry name" value="TPR_rpt"/>
</dbReference>
<proteinExistence type="predicted"/>
<dbReference type="Proteomes" id="UP000256970">
    <property type="component" value="Unassembled WGS sequence"/>
</dbReference>
<dbReference type="GO" id="GO:0060090">
    <property type="term" value="F:molecular adaptor activity"/>
    <property type="evidence" value="ECO:0007669"/>
    <property type="project" value="TreeGrafter"/>
</dbReference>
<evidence type="ECO:0000256" key="4">
    <source>
        <dbReference type="SAM" id="Coils"/>
    </source>
</evidence>
<dbReference type="Gene3D" id="1.25.40.10">
    <property type="entry name" value="Tetratricopeptide repeat domain"/>
    <property type="match status" value="1"/>
</dbReference>
<gene>
    <name evidence="6" type="ORF">BQ4739_LOCUS12769</name>
</gene>
<dbReference type="Pfam" id="PF13424">
    <property type="entry name" value="TPR_12"/>
    <property type="match status" value="1"/>
</dbReference>
<reference evidence="6 7" key="1">
    <citation type="submission" date="2016-10" db="EMBL/GenBank/DDBJ databases">
        <authorList>
            <person name="Cai Z."/>
        </authorList>
    </citation>
    <scope>NUCLEOTIDE SEQUENCE [LARGE SCALE GENOMIC DNA]</scope>
</reference>
<dbReference type="Gene3D" id="1.25.10.10">
    <property type="entry name" value="Leucine-rich Repeat Variant"/>
    <property type="match status" value="1"/>
</dbReference>
<dbReference type="GO" id="GO:0072380">
    <property type="term" value="C:TRC complex"/>
    <property type="evidence" value="ECO:0007669"/>
    <property type="project" value="TreeGrafter"/>
</dbReference>
<dbReference type="SUPFAM" id="SSF48452">
    <property type="entry name" value="TPR-like"/>
    <property type="match status" value="1"/>
</dbReference>
<keyword evidence="4" id="KW-0175">Coiled coil</keyword>
<dbReference type="EMBL" id="FNXT01001144">
    <property type="protein sequence ID" value="SZX72608.1"/>
    <property type="molecule type" value="Genomic_DNA"/>
</dbReference>
<evidence type="ECO:0000313" key="7">
    <source>
        <dbReference type="Proteomes" id="UP000256970"/>
    </source>
</evidence>
<keyword evidence="1" id="KW-0677">Repeat</keyword>
<dbReference type="STRING" id="3088.A0A383W4N5"/>
<organism evidence="6 7">
    <name type="scientific">Tetradesmus obliquus</name>
    <name type="common">Green alga</name>
    <name type="synonym">Acutodesmus obliquus</name>
    <dbReference type="NCBI Taxonomy" id="3088"/>
    <lineage>
        <taxon>Eukaryota</taxon>
        <taxon>Viridiplantae</taxon>
        <taxon>Chlorophyta</taxon>
        <taxon>core chlorophytes</taxon>
        <taxon>Chlorophyceae</taxon>
        <taxon>CS clade</taxon>
        <taxon>Sphaeropleales</taxon>
        <taxon>Scenedesmaceae</taxon>
        <taxon>Tetradesmus</taxon>
    </lineage>
</organism>
<dbReference type="GO" id="GO:0016020">
    <property type="term" value="C:membrane"/>
    <property type="evidence" value="ECO:0007669"/>
    <property type="project" value="TreeGrafter"/>
</dbReference>
<dbReference type="SMART" id="SM00567">
    <property type="entry name" value="EZ_HEAT"/>
    <property type="match status" value="1"/>
</dbReference>
<dbReference type="Pfam" id="PF03130">
    <property type="entry name" value="HEAT_PBS"/>
    <property type="match status" value="1"/>
</dbReference>
<evidence type="ECO:0000256" key="1">
    <source>
        <dbReference type="ARBA" id="ARBA00022737"/>
    </source>
</evidence>
<dbReference type="InterPro" id="IPR011990">
    <property type="entry name" value="TPR-like_helical_dom_sf"/>
</dbReference>
<dbReference type="PROSITE" id="PS50005">
    <property type="entry name" value="TPR"/>
    <property type="match status" value="1"/>
</dbReference>
<keyword evidence="7" id="KW-1185">Reference proteome</keyword>
<dbReference type="InterPro" id="IPR004155">
    <property type="entry name" value="PBS_lyase_HEAT"/>
</dbReference>
<dbReference type="AlphaFoldDB" id="A0A383W4N5"/>
<protein>
    <submittedName>
        <fullName evidence="6">Uncharacterized protein</fullName>
    </submittedName>
</protein>
<dbReference type="InterPro" id="IPR047150">
    <property type="entry name" value="SGT"/>
</dbReference>
<accession>A0A383W4N5</accession>
<dbReference type="InterPro" id="IPR011989">
    <property type="entry name" value="ARM-like"/>
</dbReference>
<feature type="repeat" description="TPR" evidence="3">
    <location>
        <begin position="268"/>
        <end position="301"/>
    </location>
</feature>
<name>A0A383W4N5_TETOB</name>
<dbReference type="SUPFAM" id="SSF48371">
    <property type="entry name" value="ARM repeat"/>
    <property type="match status" value="1"/>
</dbReference>
<sequence>MLPITAHTPLRPCIRRSGAPTASAVQQQQPWHNGLRSRQQQRHKQRSRATSSEASSGNEVPQVDRGVIFDSAPDDAPPTTSALQDTEALLQQLNLLKSQLSTAVAQEDYAAAQQLKERADALKQQLPPVQQYMLAQVAKLSSSNAAERRAAVNALGEVGDESCLPELASCLHDQELNKAGCDAMWAVFHRHPNPAVNKLMEQGVALLQPGSPLVKFRAALEVFDEACKLEPSFAEAHNKRATLLYLMHRYEESIEVCQLVLQLNPYHFGAASGMGMCHLQLEDHPAALAAFQRALAINPAMEPIQTYVAALKAKLADDGISRPEGL</sequence>
<keyword evidence="2 3" id="KW-0802">TPR repeat</keyword>
<dbReference type="InterPro" id="IPR016024">
    <property type="entry name" value="ARM-type_fold"/>
</dbReference>
<feature type="coiled-coil region" evidence="4">
    <location>
        <begin position="83"/>
        <end position="125"/>
    </location>
</feature>
<evidence type="ECO:0000256" key="2">
    <source>
        <dbReference type="ARBA" id="ARBA00022803"/>
    </source>
</evidence>
<evidence type="ECO:0000256" key="3">
    <source>
        <dbReference type="PROSITE-ProRule" id="PRU00339"/>
    </source>
</evidence>
<dbReference type="GO" id="GO:0006620">
    <property type="term" value="P:post-translational protein targeting to endoplasmic reticulum membrane"/>
    <property type="evidence" value="ECO:0007669"/>
    <property type="project" value="TreeGrafter"/>
</dbReference>
<feature type="region of interest" description="Disordered" evidence="5">
    <location>
        <begin position="1"/>
        <end position="63"/>
    </location>
</feature>
<dbReference type="PANTHER" id="PTHR45831:SF2">
    <property type="entry name" value="LD24721P"/>
    <property type="match status" value="1"/>
</dbReference>
<dbReference type="SMART" id="SM00028">
    <property type="entry name" value="TPR"/>
    <property type="match status" value="3"/>
</dbReference>